<keyword evidence="2" id="KW-0813">Transport</keyword>
<keyword evidence="6" id="KW-0851">Voltage-gated channel</keyword>
<evidence type="ECO:0000256" key="3">
    <source>
        <dbReference type="ARBA" id="ARBA00022538"/>
    </source>
</evidence>
<keyword evidence="10 13" id="KW-0472">Membrane</keyword>
<evidence type="ECO:0000256" key="8">
    <source>
        <dbReference type="ARBA" id="ARBA00022989"/>
    </source>
</evidence>
<dbReference type="Gene3D" id="1.20.120.350">
    <property type="entry name" value="Voltage-gated potassium channels. Chain C"/>
    <property type="match status" value="1"/>
</dbReference>
<dbReference type="SUPFAM" id="SSF51206">
    <property type="entry name" value="cAMP-binding domain-like"/>
    <property type="match status" value="1"/>
</dbReference>
<evidence type="ECO:0000256" key="5">
    <source>
        <dbReference type="ARBA" id="ARBA00022826"/>
    </source>
</evidence>
<protein>
    <submittedName>
        <fullName evidence="15">MlotiK1 channel</fullName>
    </submittedName>
</protein>
<dbReference type="GO" id="GO:0001508">
    <property type="term" value="P:action potential"/>
    <property type="evidence" value="ECO:0007669"/>
    <property type="project" value="TreeGrafter"/>
</dbReference>
<evidence type="ECO:0000313" key="15">
    <source>
        <dbReference type="EMBL" id="SUU86509.1"/>
    </source>
</evidence>
<feature type="transmembrane region" description="Helical" evidence="13">
    <location>
        <begin position="152"/>
        <end position="177"/>
    </location>
</feature>
<evidence type="ECO:0000313" key="16">
    <source>
        <dbReference type="Proteomes" id="UP000254343"/>
    </source>
</evidence>
<evidence type="ECO:0000256" key="13">
    <source>
        <dbReference type="SAM" id="Phobius"/>
    </source>
</evidence>
<dbReference type="PRINTS" id="PR00169">
    <property type="entry name" value="KCHANNEL"/>
</dbReference>
<dbReference type="AlphaFoldDB" id="A0A380WCX1"/>
<dbReference type="GO" id="GO:0008076">
    <property type="term" value="C:voltage-gated potassium channel complex"/>
    <property type="evidence" value="ECO:0007669"/>
    <property type="project" value="InterPro"/>
</dbReference>
<dbReference type="PANTHER" id="PTHR11537:SF254">
    <property type="entry name" value="POTASSIUM VOLTAGE-GATED CHANNEL PROTEIN SHAB"/>
    <property type="match status" value="1"/>
</dbReference>
<evidence type="ECO:0000256" key="11">
    <source>
        <dbReference type="ARBA" id="ARBA00023303"/>
    </source>
</evidence>
<dbReference type="InterPro" id="IPR018488">
    <property type="entry name" value="cNMP-bd_CS"/>
</dbReference>
<dbReference type="GO" id="GO:0005249">
    <property type="term" value="F:voltage-gated potassium channel activity"/>
    <property type="evidence" value="ECO:0007669"/>
    <property type="project" value="InterPro"/>
</dbReference>
<dbReference type="Gene3D" id="2.60.120.10">
    <property type="entry name" value="Jelly Rolls"/>
    <property type="match status" value="1"/>
</dbReference>
<feature type="transmembrane region" description="Helical" evidence="13">
    <location>
        <begin position="211"/>
        <end position="233"/>
    </location>
</feature>
<dbReference type="InterPro" id="IPR000595">
    <property type="entry name" value="cNMP-bd_dom"/>
</dbReference>
<proteinExistence type="predicted"/>
<dbReference type="PANTHER" id="PTHR11537">
    <property type="entry name" value="VOLTAGE-GATED POTASSIUM CHANNEL"/>
    <property type="match status" value="1"/>
</dbReference>
<dbReference type="InterPro" id="IPR028325">
    <property type="entry name" value="VG_K_chnl"/>
</dbReference>
<dbReference type="InterPro" id="IPR014710">
    <property type="entry name" value="RmlC-like_jellyroll"/>
</dbReference>
<dbReference type="InterPro" id="IPR027359">
    <property type="entry name" value="Volt_channel_dom_sf"/>
</dbReference>
<evidence type="ECO:0000259" key="14">
    <source>
        <dbReference type="PROSITE" id="PS50042"/>
    </source>
</evidence>
<evidence type="ECO:0000256" key="10">
    <source>
        <dbReference type="ARBA" id="ARBA00023136"/>
    </source>
</evidence>
<dbReference type="Gene3D" id="1.10.287.70">
    <property type="match status" value="1"/>
</dbReference>
<sequence>MAIWIKLSAGMVTGPDVSAVIILRWLCLSPQAQNRNRSVNPVQSMTSRHRQIPPSSSWPRSHLYQALEARSEEDGLGYILNWFIALFICVSVLATVLESVPELRARYAAIFRGIEYISISIFSFEYLIRIWIAPEHVSYQGKSALVARLRYIISAWGFIDLLAVAPLWFAIFGGVDLRGLVVFRMMRILKLVRYSSGMSSLMEVLWAERRALGACLIILICCTVISASLMHAIEGTIQKDKFGTIPDAMWWSLVTLTTIGYGDVVPLTGIGKLVAAGTIIGGLIMIALPVGIIAHAFSDVIHRRDFVITWSMIAQVPAFSHLKAENIAEVMGLLRARRYEKGEVIVRRGDRAHAMYFVASGSIEIELAENHKVQLSVGQFFGEQALLRRTRRSGTARACTRAKLLVLDATDLEMLIEREPYIASHIRRVASQRAEIAPLTGASKEPPAVDLG</sequence>
<dbReference type="Pfam" id="PF00027">
    <property type="entry name" value="cNMP_binding"/>
    <property type="match status" value="1"/>
</dbReference>
<evidence type="ECO:0000256" key="12">
    <source>
        <dbReference type="SAM" id="MobiDB-lite"/>
    </source>
</evidence>
<organism evidence="15 16">
    <name type="scientific">Afipia felis</name>
    <name type="common">Cat scratch disease bacillus</name>
    <dbReference type="NCBI Taxonomy" id="1035"/>
    <lineage>
        <taxon>Bacteria</taxon>
        <taxon>Pseudomonadati</taxon>
        <taxon>Pseudomonadota</taxon>
        <taxon>Alphaproteobacteria</taxon>
        <taxon>Hyphomicrobiales</taxon>
        <taxon>Nitrobacteraceae</taxon>
        <taxon>Afipia</taxon>
    </lineage>
</organism>
<name>A0A380WCX1_AFIFE</name>
<accession>A0A380WCX1</accession>
<keyword evidence="5" id="KW-0631">Potassium channel</keyword>
<evidence type="ECO:0000256" key="9">
    <source>
        <dbReference type="ARBA" id="ARBA00023065"/>
    </source>
</evidence>
<comment type="subcellular location">
    <subcellularLocation>
        <location evidence="1">Membrane</location>
        <topology evidence="1">Multi-pass membrane protein</topology>
    </subcellularLocation>
</comment>
<keyword evidence="9" id="KW-0406">Ion transport</keyword>
<dbReference type="CDD" id="cd00038">
    <property type="entry name" value="CAP_ED"/>
    <property type="match status" value="1"/>
</dbReference>
<keyword evidence="4 13" id="KW-0812">Transmembrane</keyword>
<keyword evidence="8 13" id="KW-1133">Transmembrane helix</keyword>
<evidence type="ECO:0000256" key="1">
    <source>
        <dbReference type="ARBA" id="ARBA00004141"/>
    </source>
</evidence>
<dbReference type="RefSeq" id="WP_002717332.1">
    <property type="nucleotide sequence ID" value="NZ_UFSI01000001.1"/>
</dbReference>
<dbReference type="Pfam" id="PF00520">
    <property type="entry name" value="Ion_trans"/>
    <property type="match status" value="1"/>
</dbReference>
<reference evidence="15 16" key="1">
    <citation type="submission" date="2018-06" db="EMBL/GenBank/DDBJ databases">
        <authorList>
            <consortium name="Pathogen Informatics"/>
            <person name="Doyle S."/>
        </authorList>
    </citation>
    <scope>NUCLEOTIDE SEQUENCE [LARGE SCALE GENOMIC DNA]</scope>
    <source>
        <strain evidence="15 16">NCTC12722</strain>
    </source>
</reference>
<dbReference type="Proteomes" id="UP000254343">
    <property type="component" value="Unassembled WGS sequence"/>
</dbReference>
<keyword evidence="7" id="KW-0630">Potassium</keyword>
<feature type="transmembrane region" description="Helical" evidence="13">
    <location>
        <begin position="273"/>
        <end position="297"/>
    </location>
</feature>
<evidence type="ECO:0000256" key="4">
    <source>
        <dbReference type="ARBA" id="ARBA00022692"/>
    </source>
</evidence>
<dbReference type="SUPFAM" id="SSF81324">
    <property type="entry name" value="Voltage-gated potassium channels"/>
    <property type="match status" value="1"/>
</dbReference>
<keyword evidence="3" id="KW-0633">Potassium transport</keyword>
<gene>
    <name evidence="15" type="ORF">NCTC12722_03737</name>
</gene>
<feature type="transmembrane region" description="Helical" evidence="13">
    <location>
        <begin position="248"/>
        <end position="266"/>
    </location>
</feature>
<feature type="region of interest" description="Disordered" evidence="12">
    <location>
        <begin position="37"/>
        <end position="56"/>
    </location>
</feature>
<dbReference type="PROSITE" id="PS00888">
    <property type="entry name" value="CNMP_BINDING_1"/>
    <property type="match status" value="1"/>
</dbReference>
<keyword evidence="11" id="KW-0407">Ion channel</keyword>
<evidence type="ECO:0000256" key="6">
    <source>
        <dbReference type="ARBA" id="ARBA00022882"/>
    </source>
</evidence>
<dbReference type="PROSITE" id="PS50042">
    <property type="entry name" value="CNMP_BINDING_3"/>
    <property type="match status" value="1"/>
</dbReference>
<dbReference type="EMBL" id="UIGB01000001">
    <property type="protein sequence ID" value="SUU86509.1"/>
    <property type="molecule type" value="Genomic_DNA"/>
</dbReference>
<evidence type="ECO:0000256" key="7">
    <source>
        <dbReference type="ARBA" id="ARBA00022958"/>
    </source>
</evidence>
<feature type="domain" description="Cyclic nucleotide-binding" evidence="14">
    <location>
        <begin position="318"/>
        <end position="416"/>
    </location>
</feature>
<evidence type="ECO:0000256" key="2">
    <source>
        <dbReference type="ARBA" id="ARBA00022448"/>
    </source>
</evidence>
<dbReference type="InterPro" id="IPR018490">
    <property type="entry name" value="cNMP-bd_dom_sf"/>
</dbReference>
<feature type="transmembrane region" description="Helical" evidence="13">
    <location>
        <begin position="109"/>
        <end position="132"/>
    </location>
</feature>
<feature type="compositionally biased region" description="Polar residues" evidence="12">
    <location>
        <begin position="37"/>
        <end position="46"/>
    </location>
</feature>
<dbReference type="SMART" id="SM00100">
    <property type="entry name" value="cNMP"/>
    <property type="match status" value="1"/>
</dbReference>
<feature type="transmembrane region" description="Helical" evidence="13">
    <location>
        <begin position="79"/>
        <end position="97"/>
    </location>
</feature>
<dbReference type="InterPro" id="IPR005821">
    <property type="entry name" value="Ion_trans_dom"/>
</dbReference>